<evidence type="ECO:0000313" key="2">
    <source>
        <dbReference type="EnsemblMetazoa" id="GAUT011526-PA"/>
    </source>
</evidence>
<dbReference type="VEuPathDB" id="VectorBase:GAUT011526"/>
<proteinExistence type="predicted"/>
<evidence type="ECO:0000313" key="3">
    <source>
        <dbReference type="Proteomes" id="UP000078200"/>
    </source>
</evidence>
<keyword evidence="1" id="KW-0175">Coiled coil</keyword>
<protein>
    <submittedName>
        <fullName evidence="2">Uncharacterized protein</fullName>
    </submittedName>
</protein>
<name>A0A1A9UPT9_GLOAU</name>
<dbReference type="Proteomes" id="UP000078200">
    <property type="component" value="Unassembled WGS sequence"/>
</dbReference>
<accession>A0A1A9UPT9</accession>
<dbReference type="STRING" id="7395.A0A1A9UPT9"/>
<organism evidence="2 3">
    <name type="scientific">Glossina austeni</name>
    <name type="common">Savannah tsetse fly</name>
    <dbReference type="NCBI Taxonomy" id="7395"/>
    <lineage>
        <taxon>Eukaryota</taxon>
        <taxon>Metazoa</taxon>
        <taxon>Ecdysozoa</taxon>
        <taxon>Arthropoda</taxon>
        <taxon>Hexapoda</taxon>
        <taxon>Insecta</taxon>
        <taxon>Pterygota</taxon>
        <taxon>Neoptera</taxon>
        <taxon>Endopterygota</taxon>
        <taxon>Diptera</taxon>
        <taxon>Brachycera</taxon>
        <taxon>Muscomorpha</taxon>
        <taxon>Hippoboscoidea</taxon>
        <taxon>Glossinidae</taxon>
        <taxon>Glossina</taxon>
    </lineage>
</organism>
<dbReference type="EnsemblMetazoa" id="GAUT011526-RA">
    <property type="protein sequence ID" value="GAUT011526-PA"/>
    <property type="gene ID" value="GAUT011526"/>
</dbReference>
<dbReference type="AlphaFoldDB" id="A0A1A9UPT9"/>
<evidence type="ECO:0000256" key="1">
    <source>
        <dbReference type="SAM" id="Coils"/>
    </source>
</evidence>
<reference evidence="2" key="1">
    <citation type="submission" date="2020-05" db="UniProtKB">
        <authorList>
            <consortium name="EnsemblMetazoa"/>
        </authorList>
    </citation>
    <scope>IDENTIFICATION</scope>
    <source>
        <strain evidence="2">TTRI</strain>
    </source>
</reference>
<feature type="coiled-coil region" evidence="1">
    <location>
        <begin position="94"/>
        <end position="174"/>
    </location>
</feature>
<feature type="coiled-coil region" evidence="1">
    <location>
        <begin position="35"/>
        <end position="69"/>
    </location>
</feature>
<keyword evidence="3" id="KW-1185">Reference proteome</keyword>
<sequence length="175" mass="20463">MLVTHKRIISKNEYKGEVNNLFTLRLRVTSLIDKYQVANANRQMATDKLNELENEVNCVRNLLHEVDKMNLESNEKEKHEISTQCQVNLSEQYEAKLQDSLQELRNQYEGQMQAIRDVIVEKEENIKTLQLIQASNANALRCIHKRIESRNKTINELEETNAALSSQIQKLKQKR</sequence>